<evidence type="ECO:0000313" key="1">
    <source>
        <dbReference type="EMBL" id="KAK2166735.1"/>
    </source>
</evidence>
<dbReference type="GO" id="GO:0007508">
    <property type="term" value="P:larval heart development"/>
    <property type="evidence" value="ECO:0007669"/>
    <property type="project" value="TreeGrafter"/>
</dbReference>
<comment type="caution">
    <text evidence="1">The sequence shown here is derived from an EMBL/GenBank/DDBJ whole genome shotgun (WGS) entry which is preliminary data.</text>
</comment>
<reference evidence="1" key="1">
    <citation type="journal article" date="2023" name="Mol. Biol. Evol.">
        <title>Third-Generation Sequencing Reveals the Adaptive Role of the Epigenome in Three Deep-Sea Polychaetes.</title>
        <authorList>
            <person name="Perez M."/>
            <person name="Aroh O."/>
            <person name="Sun Y."/>
            <person name="Lan Y."/>
            <person name="Juniper S.K."/>
            <person name="Young C.R."/>
            <person name="Angers B."/>
            <person name="Qian P.Y."/>
        </authorList>
    </citation>
    <scope>NUCLEOTIDE SEQUENCE</scope>
    <source>
        <strain evidence="1">P08H-3</strain>
    </source>
</reference>
<keyword evidence="2" id="KW-1185">Reference proteome</keyword>
<gene>
    <name evidence="1" type="ORF">LSH36_36g08014</name>
</gene>
<organism evidence="1 2">
    <name type="scientific">Paralvinella palmiformis</name>
    <dbReference type="NCBI Taxonomy" id="53620"/>
    <lineage>
        <taxon>Eukaryota</taxon>
        <taxon>Metazoa</taxon>
        <taxon>Spiralia</taxon>
        <taxon>Lophotrochozoa</taxon>
        <taxon>Annelida</taxon>
        <taxon>Polychaeta</taxon>
        <taxon>Sedentaria</taxon>
        <taxon>Canalipalpata</taxon>
        <taxon>Terebellida</taxon>
        <taxon>Terebelliformia</taxon>
        <taxon>Alvinellidae</taxon>
        <taxon>Paralvinella</taxon>
    </lineage>
</organism>
<dbReference type="PANTHER" id="PTHR33395:SF22">
    <property type="entry name" value="REVERSE TRANSCRIPTASE DOMAIN-CONTAINING PROTEIN"/>
    <property type="match status" value="1"/>
</dbReference>
<dbReference type="PANTHER" id="PTHR33395">
    <property type="entry name" value="TRANSCRIPTASE, PUTATIVE-RELATED-RELATED"/>
    <property type="match status" value="1"/>
</dbReference>
<dbReference type="AlphaFoldDB" id="A0AAD9NE81"/>
<protein>
    <submittedName>
        <fullName evidence="1">Uncharacterized protein</fullName>
    </submittedName>
</protein>
<dbReference type="GO" id="GO:0061343">
    <property type="term" value="P:cell adhesion involved in heart morphogenesis"/>
    <property type="evidence" value="ECO:0007669"/>
    <property type="project" value="TreeGrafter"/>
</dbReference>
<sequence>MPTRYRHGQNPNLFDLILTSSEDFISSLEYHAGIGLSDHHVLSCTLNMEKNRLKEGIPRFSYNKGDYAAINDTLMDIDWSSKFIGMTTEEMWIYFSNELTGQMEDHIPKSVPKKNKKHKIWMTKEVTVKHRKTQHASKKYKDTGNSFICNIRVFAAVEGDQNTRYSTEIICRIWTLGVGSALIHLHAFPFLPYPHKANQYRYGILAQNTLSLNV</sequence>
<dbReference type="GO" id="GO:0031012">
    <property type="term" value="C:extracellular matrix"/>
    <property type="evidence" value="ECO:0007669"/>
    <property type="project" value="TreeGrafter"/>
</dbReference>
<accession>A0AAD9NE81</accession>
<evidence type="ECO:0000313" key="2">
    <source>
        <dbReference type="Proteomes" id="UP001208570"/>
    </source>
</evidence>
<name>A0AAD9NE81_9ANNE</name>
<dbReference type="Proteomes" id="UP001208570">
    <property type="component" value="Unassembled WGS sequence"/>
</dbReference>
<dbReference type="EMBL" id="JAODUP010000036">
    <property type="protein sequence ID" value="KAK2166735.1"/>
    <property type="molecule type" value="Genomic_DNA"/>
</dbReference>
<proteinExistence type="predicted"/>